<feature type="repeat" description="WD" evidence="5">
    <location>
        <begin position="98"/>
        <end position="139"/>
    </location>
</feature>
<evidence type="ECO:0008006" key="9">
    <source>
        <dbReference type="Google" id="ProtNLM"/>
    </source>
</evidence>
<comment type="subcellular location">
    <subcellularLocation>
        <location evidence="1">Cytoplasm</location>
    </subcellularLocation>
</comment>
<dbReference type="EMBL" id="HBHK01015024">
    <property type="protein sequence ID" value="CAD9687176.1"/>
    <property type="molecule type" value="Transcribed_RNA"/>
</dbReference>
<dbReference type="InterPro" id="IPR011989">
    <property type="entry name" value="ARM-like"/>
</dbReference>
<evidence type="ECO:0000313" key="8">
    <source>
        <dbReference type="EMBL" id="CAD9687176.1"/>
    </source>
</evidence>
<dbReference type="InterPro" id="IPR036322">
    <property type="entry name" value="WD40_repeat_dom_sf"/>
</dbReference>
<dbReference type="SUPFAM" id="SSF50978">
    <property type="entry name" value="WD40 repeat-like"/>
    <property type="match status" value="1"/>
</dbReference>
<dbReference type="InterPro" id="IPR038122">
    <property type="entry name" value="PFU_sf"/>
</dbReference>
<dbReference type="PROSITE" id="PS51396">
    <property type="entry name" value="PUL"/>
    <property type="match status" value="1"/>
</dbReference>
<name>A0A7S2S210_9STRA</name>
<keyword evidence="4" id="KW-0677">Repeat</keyword>
<evidence type="ECO:0000256" key="3">
    <source>
        <dbReference type="ARBA" id="ARBA00022574"/>
    </source>
</evidence>
<dbReference type="GO" id="GO:0010992">
    <property type="term" value="P:ubiquitin recycling"/>
    <property type="evidence" value="ECO:0007669"/>
    <property type="project" value="TreeGrafter"/>
</dbReference>
<dbReference type="Pfam" id="PF00400">
    <property type="entry name" value="WD40"/>
    <property type="match status" value="3"/>
</dbReference>
<feature type="repeat" description="WD" evidence="5">
    <location>
        <begin position="191"/>
        <end position="221"/>
    </location>
</feature>
<evidence type="ECO:0000256" key="4">
    <source>
        <dbReference type="ARBA" id="ARBA00022737"/>
    </source>
</evidence>
<dbReference type="Pfam" id="PF08324">
    <property type="entry name" value="PUL"/>
    <property type="match status" value="1"/>
</dbReference>
<dbReference type="Gene3D" id="1.25.10.10">
    <property type="entry name" value="Leucine-rich Repeat Variant"/>
    <property type="match status" value="1"/>
</dbReference>
<feature type="domain" description="PFU" evidence="6">
    <location>
        <begin position="375"/>
        <end position="471"/>
    </location>
</feature>
<organism evidence="8">
    <name type="scientific">Mucochytrium quahogii</name>
    <dbReference type="NCBI Taxonomy" id="96639"/>
    <lineage>
        <taxon>Eukaryota</taxon>
        <taxon>Sar</taxon>
        <taxon>Stramenopiles</taxon>
        <taxon>Bigyra</taxon>
        <taxon>Labyrinthulomycetes</taxon>
        <taxon>Thraustochytrida</taxon>
        <taxon>Thraustochytriidae</taxon>
        <taxon>Mucochytrium</taxon>
    </lineage>
</organism>
<evidence type="ECO:0000256" key="1">
    <source>
        <dbReference type="ARBA" id="ARBA00004496"/>
    </source>
</evidence>
<feature type="domain" description="PUL" evidence="7">
    <location>
        <begin position="496"/>
        <end position="763"/>
    </location>
</feature>
<sequence length="772" mass="82592">MSLGLVTQLHGHTGDVRGLCRIDCLEEGCVGFVSGSRDRLAKIWKSRDGGKNFEEYKSVFDHEHWVSAVVKVDGGFVTASQDHTVRWFDTEGNLISKAKEHAGPVTALSWCASTGVLVSGSWDGTARRWSLDPINRTMSCQFVYDGHENGCAVLACENGDVVTGSAGLQHGNSIQGSQIRIFRKDKLLRSSSAHTGAIRSLCATSTGFASASNDGTVKIWSEDGEVLSTFSNPPAPEGAAFNFCVSRLGTSCLAVACDDCCVRVWDMDTGKSEEVVHPCTVWFVCELNNGDLVTAGSDGVARVFSRDSGRQADPTVQDHYQDITMQARTAIANKQSNSGNKIDATKLPKIFSAQPGTSDGQVKMFNKDGVAWVYSWSQSSGTWIEVGEVMGDAGKEELDGEAFDKVIPVELEDPASGGLRKLKIGFNNGDNPYNVAREFVHKHDLDENHVQEIAEFISRVRGNSSTPMIDMSGGNSGGTAPMDVDSGNATPIDCPFPLPSVTGLAFETVNAAKAFDKLKTFEQVPAGDLTTISSLVGILENTSRYHSSVVGKEGVETLGNALDTYSQDTIFPVLDIIRMLLVHPDGARTIANSRPHLLKQVLDFGATDGAPLAVVLLAARVGANLFRQRAGADNGVKALVGGDGLSIVKDLKDLAGFPNKNVRSAVATCLCNCSNALVHALKNKGTSDVRGVRDELVLTCCALAETCIESNEVESVRRCVVGVGCLCLLDSSLPDSLQTPISSMLSNANRVKNEEVEKAVQHVELVTKSKHK</sequence>
<dbReference type="Gene3D" id="3.10.20.870">
    <property type="entry name" value="PFU (PLAA family ubiquitin binding), C-terminal domain"/>
    <property type="match status" value="1"/>
</dbReference>
<dbReference type="SMART" id="SM00320">
    <property type="entry name" value="WD40"/>
    <property type="match status" value="6"/>
</dbReference>
<dbReference type="GO" id="GO:0005737">
    <property type="term" value="C:cytoplasm"/>
    <property type="evidence" value="ECO:0007669"/>
    <property type="project" value="UniProtKB-SubCell"/>
</dbReference>
<dbReference type="GO" id="GO:0043161">
    <property type="term" value="P:proteasome-mediated ubiquitin-dependent protein catabolic process"/>
    <property type="evidence" value="ECO:0007669"/>
    <property type="project" value="TreeGrafter"/>
</dbReference>
<dbReference type="GO" id="GO:0005634">
    <property type="term" value="C:nucleus"/>
    <property type="evidence" value="ECO:0007669"/>
    <property type="project" value="TreeGrafter"/>
</dbReference>
<dbReference type="PANTHER" id="PTHR19849:SF0">
    <property type="entry name" value="PHOSPHOLIPASE A-2-ACTIVATING PROTEIN"/>
    <property type="match status" value="1"/>
</dbReference>
<dbReference type="InterPro" id="IPR015155">
    <property type="entry name" value="PFU"/>
</dbReference>
<dbReference type="GO" id="GO:0043130">
    <property type="term" value="F:ubiquitin binding"/>
    <property type="evidence" value="ECO:0007669"/>
    <property type="project" value="TreeGrafter"/>
</dbReference>
<evidence type="ECO:0000259" key="7">
    <source>
        <dbReference type="PROSITE" id="PS51396"/>
    </source>
</evidence>
<keyword evidence="3 5" id="KW-0853">WD repeat</keyword>
<dbReference type="InterPro" id="IPR013535">
    <property type="entry name" value="PUL_dom"/>
</dbReference>
<evidence type="ECO:0000259" key="6">
    <source>
        <dbReference type="PROSITE" id="PS51394"/>
    </source>
</evidence>
<keyword evidence="2" id="KW-0963">Cytoplasm</keyword>
<evidence type="ECO:0000256" key="2">
    <source>
        <dbReference type="ARBA" id="ARBA00022490"/>
    </source>
</evidence>
<dbReference type="Pfam" id="PF09070">
    <property type="entry name" value="PFU"/>
    <property type="match status" value="1"/>
</dbReference>
<proteinExistence type="predicted"/>
<protein>
    <recommendedName>
        <fullName evidence="9">Phospholipase A-2-activating protein</fullName>
    </recommendedName>
</protein>
<dbReference type="PROSITE" id="PS50294">
    <property type="entry name" value="WD_REPEATS_REGION"/>
    <property type="match status" value="1"/>
</dbReference>
<dbReference type="PROSITE" id="PS50082">
    <property type="entry name" value="WD_REPEATS_2"/>
    <property type="match status" value="2"/>
</dbReference>
<evidence type="ECO:0000256" key="5">
    <source>
        <dbReference type="PROSITE-ProRule" id="PRU00221"/>
    </source>
</evidence>
<dbReference type="PROSITE" id="PS51394">
    <property type="entry name" value="PFU"/>
    <property type="match status" value="1"/>
</dbReference>
<reference evidence="8" key="1">
    <citation type="submission" date="2021-01" db="EMBL/GenBank/DDBJ databases">
        <authorList>
            <person name="Corre E."/>
            <person name="Pelletier E."/>
            <person name="Niang G."/>
            <person name="Scheremetjew M."/>
            <person name="Finn R."/>
            <person name="Kale V."/>
            <person name="Holt S."/>
            <person name="Cochrane G."/>
            <person name="Meng A."/>
            <person name="Brown T."/>
            <person name="Cohen L."/>
        </authorList>
    </citation>
    <scope>NUCLEOTIDE SEQUENCE</scope>
    <source>
        <strain evidence="8">NY070348D</strain>
    </source>
</reference>
<accession>A0A7S2S210</accession>
<dbReference type="PANTHER" id="PTHR19849">
    <property type="entry name" value="PHOSPHOLIPASE A-2-ACTIVATING PROTEIN"/>
    <property type="match status" value="1"/>
</dbReference>
<dbReference type="InterPro" id="IPR015943">
    <property type="entry name" value="WD40/YVTN_repeat-like_dom_sf"/>
</dbReference>
<dbReference type="InterPro" id="IPR001680">
    <property type="entry name" value="WD40_rpt"/>
</dbReference>
<dbReference type="AlphaFoldDB" id="A0A7S2S210"/>
<gene>
    <name evidence="8" type="ORF">QSP1433_LOCUS9416</name>
</gene>
<dbReference type="Gene3D" id="2.130.10.10">
    <property type="entry name" value="YVTN repeat-like/Quinoprotein amine dehydrogenase"/>
    <property type="match status" value="2"/>
</dbReference>